<dbReference type="PROSITE" id="PS51123">
    <property type="entry name" value="OMPA_2"/>
    <property type="match status" value="1"/>
</dbReference>
<dbReference type="PANTHER" id="PTHR30329:SF21">
    <property type="entry name" value="LIPOPROTEIN YIAD-RELATED"/>
    <property type="match status" value="1"/>
</dbReference>
<feature type="domain" description="OmpA-like" evidence="4">
    <location>
        <begin position="443"/>
        <end position="568"/>
    </location>
</feature>
<feature type="region of interest" description="Disordered" evidence="2">
    <location>
        <begin position="46"/>
        <end position="249"/>
    </location>
</feature>
<dbReference type="InterPro" id="IPR050330">
    <property type="entry name" value="Bact_OuterMem_StrucFunc"/>
</dbReference>
<keyword evidence="1" id="KW-0472">Membrane</keyword>
<dbReference type="HOGENOM" id="CLU_021407_0_1_5"/>
<keyword evidence="3" id="KW-0732">Signal</keyword>
<sequence>MGRASNSRRRRALASEFERNSMISSRQAAVAAASLLSALILVPPATLADDKPPQGDAASEKDHNKKGAHGRDGGERQGPREEKHRGGPPPSENPQGRTFGQQPRPQRNQGFGNNPQPNKPAFAPGNNNNSGNKPAFTKQPPKTPLAQPPVINAAPKTPNAPPSTFSKERTQDQFKAGDHGKRDQKHFGDQGPRPGPANGPGSAPVNGPGSGPASKPTFAKPTNVPPPSFGAASPNRATNLPRPPSAADARKRFDNLRKARTEKVEAGGNVVIKEPGNRTIIKQNNRFVIQHDETERLRRVAPNARFEKGKSGTNIAVVDRPGNVKIYSETDASGNLIRRYRRGPDGRDVIIIDNRRRRHGGGGVGRDIAAGVGIGIGVVAGAALLNSVLDVPPPRVRIPRDQYIVEYEGASDEDVYDALSAPPVDDFSDRYTLDEIRATAALRDRMRRIDLDDINFEFGSWEVDPSEYGKLERVARAMKRVISRNPDEVFMIEGYTDAVGSPEDNLSLSDRRAESVAEVLTEEFQVPFENLVTQGYGEDYLKVPTQQAERLNRRVAVRRITPLLARGDQPPGQPVPPPGNRGDRYDSGPGPDDGGPGPGGPDAD</sequence>
<evidence type="ECO:0000256" key="3">
    <source>
        <dbReference type="SAM" id="SignalP"/>
    </source>
</evidence>
<dbReference type="GO" id="GO:0016020">
    <property type="term" value="C:membrane"/>
    <property type="evidence" value="ECO:0007669"/>
    <property type="project" value="UniProtKB-UniRule"/>
</dbReference>
<dbReference type="Pfam" id="PF00691">
    <property type="entry name" value="OmpA"/>
    <property type="match status" value="1"/>
</dbReference>
<feature type="signal peptide" evidence="3">
    <location>
        <begin position="1"/>
        <end position="48"/>
    </location>
</feature>
<dbReference type="eggNOG" id="COG2885">
    <property type="taxonomic scope" value="Bacteria"/>
</dbReference>
<organism evidence="5 6">
    <name type="scientific">Hyphomicrobium denitrificans 1NES1</name>
    <dbReference type="NCBI Taxonomy" id="670307"/>
    <lineage>
        <taxon>Bacteria</taxon>
        <taxon>Pseudomonadati</taxon>
        <taxon>Pseudomonadota</taxon>
        <taxon>Alphaproteobacteria</taxon>
        <taxon>Hyphomicrobiales</taxon>
        <taxon>Hyphomicrobiaceae</taxon>
        <taxon>Hyphomicrobium</taxon>
    </lineage>
</organism>
<evidence type="ECO:0000256" key="2">
    <source>
        <dbReference type="SAM" id="MobiDB-lite"/>
    </source>
</evidence>
<name>N0BFD4_9HYPH</name>
<dbReference type="AlphaFoldDB" id="N0BFD4"/>
<dbReference type="Proteomes" id="UP000005952">
    <property type="component" value="Chromosome"/>
</dbReference>
<protein>
    <submittedName>
        <fullName evidence="5">OmpA/MotB domain-containing protein</fullName>
    </submittedName>
</protein>
<evidence type="ECO:0000313" key="6">
    <source>
        <dbReference type="Proteomes" id="UP000005952"/>
    </source>
</evidence>
<reference evidence="5 6" key="1">
    <citation type="journal article" date="2013" name="Genome Announc.">
        <title>Genome sequences for three denitrifying bacterial strains isolated from a uranium- and nitrate-contaminated subsurface environment.</title>
        <authorList>
            <person name="Venkatramanan R."/>
            <person name="Prakash O."/>
            <person name="Woyke T."/>
            <person name="Chain P."/>
            <person name="Goodwin L.A."/>
            <person name="Watson D."/>
            <person name="Brooks S."/>
            <person name="Kostka J.E."/>
            <person name="Green S.J."/>
        </authorList>
    </citation>
    <scope>NUCLEOTIDE SEQUENCE [LARGE SCALE GENOMIC DNA]</scope>
    <source>
        <strain evidence="5 6">1NES1</strain>
    </source>
</reference>
<dbReference type="SUPFAM" id="SSF103088">
    <property type="entry name" value="OmpA-like"/>
    <property type="match status" value="1"/>
</dbReference>
<dbReference type="KEGG" id="hdt:HYPDE_37448"/>
<feature type="compositionally biased region" description="Basic and acidic residues" evidence="2">
    <location>
        <begin position="48"/>
        <end position="85"/>
    </location>
</feature>
<evidence type="ECO:0000313" key="5">
    <source>
        <dbReference type="EMBL" id="AGK59161.1"/>
    </source>
</evidence>
<feature type="chain" id="PRO_5004105558" evidence="3">
    <location>
        <begin position="49"/>
        <end position="604"/>
    </location>
</feature>
<evidence type="ECO:0000256" key="1">
    <source>
        <dbReference type="PROSITE-ProRule" id="PRU00473"/>
    </source>
</evidence>
<dbReference type="PANTHER" id="PTHR30329">
    <property type="entry name" value="STATOR ELEMENT OF FLAGELLAR MOTOR COMPLEX"/>
    <property type="match status" value="1"/>
</dbReference>
<feature type="compositionally biased region" description="Polar residues" evidence="2">
    <location>
        <begin position="93"/>
        <end position="116"/>
    </location>
</feature>
<keyword evidence="6" id="KW-1185">Reference proteome</keyword>
<feature type="compositionally biased region" description="Basic and acidic residues" evidence="2">
    <location>
        <begin position="166"/>
        <end position="188"/>
    </location>
</feature>
<dbReference type="InterPro" id="IPR006665">
    <property type="entry name" value="OmpA-like"/>
</dbReference>
<dbReference type="STRING" id="670307.HYPDE_37448"/>
<feature type="region of interest" description="Disordered" evidence="2">
    <location>
        <begin position="561"/>
        <end position="604"/>
    </location>
</feature>
<evidence type="ECO:0000259" key="4">
    <source>
        <dbReference type="PROSITE" id="PS51123"/>
    </source>
</evidence>
<dbReference type="CDD" id="cd07185">
    <property type="entry name" value="OmpA_C-like"/>
    <property type="match status" value="1"/>
</dbReference>
<accession>N0BFD4</accession>
<proteinExistence type="predicted"/>
<dbReference type="InterPro" id="IPR036737">
    <property type="entry name" value="OmpA-like_sf"/>
</dbReference>
<dbReference type="EMBL" id="CP005587">
    <property type="protein sequence ID" value="AGK59161.1"/>
    <property type="molecule type" value="Genomic_DNA"/>
</dbReference>
<gene>
    <name evidence="5" type="ORF">HYPDE_37448</name>
</gene>
<dbReference type="Gene3D" id="3.30.1330.60">
    <property type="entry name" value="OmpA-like domain"/>
    <property type="match status" value="1"/>
</dbReference>